<comment type="function">
    <text evidence="4">Binds mRNA; thus facilitating recognition of the initiation point. It is needed to translate mRNA with a short Shine-Dalgarno (SD) purine-rich sequence.</text>
</comment>
<proteinExistence type="inferred from homology"/>
<dbReference type="InterPro" id="IPR012340">
    <property type="entry name" value="NA-bd_OB-fold"/>
</dbReference>
<dbReference type="GO" id="GO:0003735">
    <property type="term" value="F:structural constituent of ribosome"/>
    <property type="evidence" value="ECO:0007669"/>
    <property type="project" value="TreeGrafter"/>
</dbReference>
<dbReference type="SMART" id="SM00316">
    <property type="entry name" value="S1"/>
    <property type="match status" value="1"/>
</dbReference>
<dbReference type="PANTHER" id="PTHR10724:SF7">
    <property type="entry name" value="SMALL RIBOSOMAL SUBUNIT PROTEIN BS1C"/>
    <property type="match status" value="1"/>
</dbReference>
<dbReference type="PANTHER" id="PTHR10724">
    <property type="entry name" value="30S RIBOSOMAL PROTEIN S1"/>
    <property type="match status" value="1"/>
</dbReference>
<comment type="caution">
    <text evidence="6">The sequence shown here is derived from an EMBL/GenBank/DDBJ whole genome shotgun (WGS) entry which is preliminary data.</text>
</comment>
<dbReference type="GO" id="GO:0003729">
    <property type="term" value="F:mRNA binding"/>
    <property type="evidence" value="ECO:0007669"/>
    <property type="project" value="TreeGrafter"/>
</dbReference>
<dbReference type="InterPro" id="IPR050437">
    <property type="entry name" value="Ribos_protein_bS1-like"/>
</dbReference>
<evidence type="ECO:0000256" key="2">
    <source>
        <dbReference type="ARBA" id="ARBA00022980"/>
    </source>
</evidence>
<keyword evidence="3" id="KW-0687">Ribonucleoprotein</keyword>
<dbReference type="GO" id="GO:0005840">
    <property type="term" value="C:ribosome"/>
    <property type="evidence" value="ECO:0007669"/>
    <property type="project" value="UniProtKB-KW"/>
</dbReference>
<evidence type="ECO:0000256" key="1">
    <source>
        <dbReference type="ARBA" id="ARBA00006767"/>
    </source>
</evidence>
<dbReference type="eggNOG" id="COG1098">
    <property type="taxonomic scope" value="Bacteria"/>
</dbReference>
<evidence type="ECO:0000256" key="3">
    <source>
        <dbReference type="ARBA" id="ARBA00023274"/>
    </source>
</evidence>
<keyword evidence="2" id="KW-0689">Ribosomal protein</keyword>
<dbReference type="GO" id="GO:0006412">
    <property type="term" value="P:translation"/>
    <property type="evidence" value="ECO:0007669"/>
    <property type="project" value="TreeGrafter"/>
</dbReference>
<dbReference type="NCBIfam" id="NF040579">
    <property type="entry name" value="S1_dom_CvfD"/>
    <property type="match status" value="1"/>
</dbReference>
<dbReference type="InterPro" id="IPR003029">
    <property type="entry name" value="S1_domain"/>
</dbReference>
<dbReference type="EMBL" id="AZCN01000143">
    <property type="protein sequence ID" value="KRK12602.1"/>
    <property type="molecule type" value="Genomic_DNA"/>
</dbReference>
<dbReference type="Gene3D" id="2.40.50.140">
    <property type="entry name" value="Nucleic acid-binding proteins"/>
    <property type="match status" value="1"/>
</dbReference>
<organism evidence="6 7">
    <name type="scientific">Loigolactobacillus coryniformis subsp. coryniformis KCTC 3167 = DSM 20001</name>
    <dbReference type="NCBI Taxonomy" id="913848"/>
    <lineage>
        <taxon>Bacteria</taxon>
        <taxon>Bacillati</taxon>
        <taxon>Bacillota</taxon>
        <taxon>Bacilli</taxon>
        <taxon>Lactobacillales</taxon>
        <taxon>Lactobacillaceae</taxon>
        <taxon>Loigolactobacillus</taxon>
    </lineage>
</organism>
<evidence type="ECO:0000313" key="6">
    <source>
        <dbReference type="EMBL" id="KRK12602.1"/>
    </source>
</evidence>
<dbReference type="GO" id="GO:1990904">
    <property type="term" value="C:ribonucleoprotein complex"/>
    <property type="evidence" value="ECO:0007669"/>
    <property type="project" value="UniProtKB-KW"/>
</dbReference>
<feature type="domain" description="S1 motif" evidence="5">
    <location>
        <begin position="6"/>
        <end position="75"/>
    </location>
</feature>
<evidence type="ECO:0000259" key="5">
    <source>
        <dbReference type="PROSITE" id="PS50126"/>
    </source>
</evidence>
<evidence type="ECO:0000313" key="7">
    <source>
        <dbReference type="Proteomes" id="UP000051181"/>
    </source>
</evidence>
<dbReference type="RefSeq" id="WP_010011646.1">
    <property type="nucleotide sequence ID" value="NZ_AZCN01000143.1"/>
</dbReference>
<dbReference type="PROSITE" id="PS50126">
    <property type="entry name" value="S1"/>
    <property type="match status" value="1"/>
</dbReference>
<dbReference type="SUPFAM" id="SSF50249">
    <property type="entry name" value="Nucleic acid-binding proteins"/>
    <property type="match status" value="1"/>
</dbReference>
<comment type="similarity">
    <text evidence="1">Belongs to the bacterial ribosomal protein bS1 family.</text>
</comment>
<name>A0A0R1F0G3_9LACO</name>
<sequence length="123" mass="14128">MTYHIGDIVKGTVTGIQPYGAFIALDDETQGLIHISECQHGYVKDIHQILHVGQQIQVQVLDIDEFTQKISLSRRTLVPTPTHSDHNRRKYYWTSRDEHTGFKPIAERLPVWVATALEELVHE</sequence>
<dbReference type="GeneID" id="65917474"/>
<gene>
    <name evidence="6" type="ORF">FD22_GL000483</name>
</gene>
<dbReference type="PATRIC" id="fig|913848.6.peg.495"/>
<dbReference type="Proteomes" id="UP000051181">
    <property type="component" value="Unassembled WGS sequence"/>
</dbReference>
<evidence type="ECO:0000256" key="4">
    <source>
        <dbReference type="ARBA" id="ARBA00025604"/>
    </source>
</evidence>
<dbReference type="AlphaFoldDB" id="A0A0R1F0G3"/>
<protein>
    <submittedName>
        <fullName evidence="6">RNA binding protein (S1 domain)</fullName>
    </submittedName>
</protein>
<dbReference type="FunFam" id="2.40.50.140:FF:000103">
    <property type="entry name" value="protein RRP5 homolog"/>
    <property type="match status" value="1"/>
</dbReference>
<reference evidence="6 7" key="1">
    <citation type="journal article" date="2015" name="Genome Announc.">
        <title>Expanding the biotechnology potential of lactobacilli through comparative genomics of 213 strains and associated genera.</title>
        <authorList>
            <person name="Sun Z."/>
            <person name="Harris H.M."/>
            <person name="McCann A."/>
            <person name="Guo C."/>
            <person name="Argimon S."/>
            <person name="Zhang W."/>
            <person name="Yang X."/>
            <person name="Jeffery I.B."/>
            <person name="Cooney J.C."/>
            <person name="Kagawa T.F."/>
            <person name="Liu W."/>
            <person name="Song Y."/>
            <person name="Salvetti E."/>
            <person name="Wrobel A."/>
            <person name="Rasinkangas P."/>
            <person name="Parkhill J."/>
            <person name="Rea M.C."/>
            <person name="O'Sullivan O."/>
            <person name="Ritari J."/>
            <person name="Douillard F.P."/>
            <person name="Paul Ross R."/>
            <person name="Yang R."/>
            <person name="Briner A.E."/>
            <person name="Felis G.E."/>
            <person name="de Vos W.M."/>
            <person name="Barrangou R."/>
            <person name="Klaenhammer T.R."/>
            <person name="Caufield P.W."/>
            <person name="Cui Y."/>
            <person name="Zhang H."/>
            <person name="O'Toole P.W."/>
        </authorList>
    </citation>
    <scope>NUCLEOTIDE SEQUENCE [LARGE SCALE GENOMIC DNA]</scope>
    <source>
        <strain evidence="6 7">DSM 20001</strain>
    </source>
</reference>
<dbReference type="Pfam" id="PF00575">
    <property type="entry name" value="S1"/>
    <property type="match status" value="1"/>
</dbReference>
<accession>A0A0R1F0G3</accession>